<evidence type="ECO:0000256" key="2">
    <source>
        <dbReference type="ARBA" id="ARBA00023002"/>
    </source>
</evidence>
<evidence type="ECO:0000256" key="4">
    <source>
        <dbReference type="RuleBase" id="RU003719"/>
    </source>
</evidence>
<evidence type="ECO:0000259" key="5">
    <source>
        <dbReference type="Pfam" id="PF00389"/>
    </source>
</evidence>
<dbReference type="InterPro" id="IPR006139">
    <property type="entry name" value="D-isomer_2_OHA_DH_cat_dom"/>
</dbReference>
<dbReference type="HOGENOM" id="CLU_019796_1_3_5"/>
<dbReference type="EC" id="1.1.1.95" evidence="7"/>
<organism evidence="7 8">
    <name type="scientific">Puniceispirillum marinum (strain IMCC1322)</name>
    <dbReference type="NCBI Taxonomy" id="488538"/>
    <lineage>
        <taxon>Bacteria</taxon>
        <taxon>Pseudomonadati</taxon>
        <taxon>Pseudomonadota</taxon>
        <taxon>Alphaproteobacteria</taxon>
        <taxon>Candidatus Puniceispirillales</taxon>
        <taxon>Candidatus Puniceispirillaceae</taxon>
        <taxon>Candidatus Puniceispirillum</taxon>
    </lineage>
</organism>
<evidence type="ECO:0000313" key="8">
    <source>
        <dbReference type="Proteomes" id="UP000007460"/>
    </source>
</evidence>
<dbReference type="Pfam" id="PF00389">
    <property type="entry name" value="2-Hacid_dh"/>
    <property type="match status" value="1"/>
</dbReference>
<feature type="domain" description="D-isomer specific 2-hydroxyacid dehydrogenase catalytic" evidence="5">
    <location>
        <begin position="23"/>
        <end position="315"/>
    </location>
</feature>
<keyword evidence="2 4" id="KW-0560">Oxidoreductase</keyword>
<dbReference type="CDD" id="cd12169">
    <property type="entry name" value="PGDH_like_1"/>
    <property type="match status" value="1"/>
</dbReference>
<evidence type="ECO:0000313" key="7">
    <source>
        <dbReference type="EMBL" id="ADE39984.1"/>
    </source>
</evidence>
<dbReference type="KEGG" id="apb:SAR116_1741"/>
<sequence length="325" mass="35703">MKIAILDDWFDTLRNLPCFAKLGGLDVTVFTDHLADIDALASRLKPFDAIVLFRERTAIPASLIAQLPNLKLISQRSVYPHIDIEACSAHNVLVCSNMHAGTPSFAASEHSWALIMTAMRDIPQQMASLQNGNWQMGVGKSLHGRCLGLYGYGRIAKQVAHYAAAFGMDVQWWASEDGRERVRADGQNLAASRHDFFATSDVVSIHVRLKPNTIGIITAPDLAAMRADSLFVNTSRAGLIEAGALRAALDLGHPGKAAIDVFDEEPITWRNDPLVTHPRLIATPHIGFVTEDEFEIQFADIFDQIVAYAQGEPINMINPTVWAHA</sequence>
<dbReference type="GO" id="GO:0004617">
    <property type="term" value="F:phosphoglycerate dehydrogenase activity"/>
    <property type="evidence" value="ECO:0007669"/>
    <property type="project" value="UniProtKB-EC"/>
</dbReference>
<dbReference type="RefSeq" id="WP_013046611.1">
    <property type="nucleotide sequence ID" value="NC_014010.1"/>
</dbReference>
<dbReference type="Pfam" id="PF02826">
    <property type="entry name" value="2-Hacid_dh_C"/>
    <property type="match status" value="1"/>
</dbReference>
<dbReference type="STRING" id="488538.SAR116_1741"/>
<evidence type="ECO:0000256" key="1">
    <source>
        <dbReference type="ARBA" id="ARBA00005854"/>
    </source>
</evidence>
<dbReference type="eggNOG" id="COG0111">
    <property type="taxonomic scope" value="Bacteria"/>
</dbReference>
<protein>
    <submittedName>
        <fullName evidence="7">D-isomer specific 2-hydroxyacid dehydrogenase</fullName>
        <ecNumber evidence="7">1.1.1.95</ecNumber>
    </submittedName>
</protein>
<accession>D5BME1</accession>
<dbReference type="InterPro" id="IPR006140">
    <property type="entry name" value="D-isomer_DH_NAD-bd"/>
</dbReference>
<dbReference type="SUPFAM" id="SSF51735">
    <property type="entry name" value="NAD(P)-binding Rossmann-fold domains"/>
    <property type="match status" value="1"/>
</dbReference>
<keyword evidence="8" id="KW-1185">Reference proteome</keyword>
<dbReference type="InterPro" id="IPR050857">
    <property type="entry name" value="D-2-hydroxyacid_DH"/>
</dbReference>
<dbReference type="InterPro" id="IPR036291">
    <property type="entry name" value="NAD(P)-bd_dom_sf"/>
</dbReference>
<evidence type="ECO:0000259" key="6">
    <source>
        <dbReference type="Pfam" id="PF02826"/>
    </source>
</evidence>
<gene>
    <name evidence="7" type="ordered locus">SAR116_1741</name>
</gene>
<feature type="domain" description="D-isomer specific 2-hydroxyacid dehydrogenase NAD-binding" evidence="6">
    <location>
        <begin position="113"/>
        <end position="287"/>
    </location>
</feature>
<dbReference type="AlphaFoldDB" id="D5BME1"/>
<reference evidence="7 8" key="1">
    <citation type="journal article" date="2010" name="J. Bacteriol.">
        <title>Complete genome sequence of "Candidatus Puniceispirillum marinum" IMCC1322, a representative of the SAR116 clade in the Alphaproteobacteria.</title>
        <authorList>
            <person name="Oh H.M."/>
            <person name="Kwon K.K."/>
            <person name="Kang I."/>
            <person name="Kang S.G."/>
            <person name="Lee J.H."/>
            <person name="Kim S.J."/>
            <person name="Cho J.C."/>
        </authorList>
    </citation>
    <scope>NUCLEOTIDE SEQUENCE [LARGE SCALE GENOMIC DNA]</scope>
    <source>
        <strain evidence="7 8">IMCC1322</strain>
    </source>
</reference>
<keyword evidence="3" id="KW-0520">NAD</keyword>
<evidence type="ECO:0000256" key="3">
    <source>
        <dbReference type="ARBA" id="ARBA00023027"/>
    </source>
</evidence>
<dbReference type="Proteomes" id="UP000007460">
    <property type="component" value="Chromosome"/>
</dbReference>
<dbReference type="PANTHER" id="PTHR42789">
    <property type="entry name" value="D-ISOMER SPECIFIC 2-HYDROXYACID DEHYDROGENASE FAMILY PROTEIN (AFU_ORTHOLOGUE AFUA_6G10090)"/>
    <property type="match status" value="1"/>
</dbReference>
<name>D5BME1_PUNMI</name>
<proteinExistence type="inferred from homology"/>
<dbReference type="OrthoDB" id="9793626at2"/>
<dbReference type="Gene3D" id="3.40.50.720">
    <property type="entry name" value="NAD(P)-binding Rossmann-like Domain"/>
    <property type="match status" value="2"/>
</dbReference>
<comment type="similarity">
    <text evidence="1 4">Belongs to the D-isomer specific 2-hydroxyacid dehydrogenase family.</text>
</comment>
<dbReference type="PANTHER" id="PTHR42789:SF1">
    <property type="entry name" value="D-ISOMER SPECIFIC 2-HYDROXYACID DEHYDROGENASE FAMILY PROTEIN (AFU_ORTHOLOGUE AFUA_6G10090)"/>
    <property type="match status" value="1"/>
</dbReference>
<dbReference type="GO" id="GO:0051287">
    <property type="term" value="F:NAD binding"/>
    <property type="evidence" value="ECO:0007669"/>
    <property type="project" value="InterPro"/>
</dbReference>
<dbReference type="SUPFAM" id="SSF52283">
    <property type="entry name" value="Formate/glycerate dehydrogenase catalytic domain-like"/>
    <property type="match status" value="1"/>
</dbReference>
<dbReference type="EMBL" id="CP001751">
    <property type="protein sequence ID" value="ADE39984.1"/>
    <property type="molecule type" value="Genomic_DNA"/>
</dbReference>